<dbReference type="Pfam" id="PF00730">
    <property type="entry name" value="HhH-GPD"/>
    <property type="match status" value="1"/>
</dbReference>
<evidence type="ECO:0000256" key="1">
    <source>
        <dbReference type="ARBA" id="ARBA00022485"/>
    </source>
</evidence>
<dbReference type="CDD" id="cd00056">
    <property type="entry name" value="ENDO3c"/>
    <property type="match status" value="1"/>
</dbReference>
<keyword evidence="6" id="KW-0255">Endonuclease</keyword>
<dbReference type="SMART" id="SM00478">
    <property type="entry name" value="ENDO3c"/>
    <property type="match status" value="1"/>
</dbReference>
<reference evidence="6 7" key="1">
    <citation type="submission" date="2017-09" db="EMBL/GenBank/DDBJ databases">
        <title>Depth-based differentiation of microbial function through sediment-hosted aquifers and enrichment of novel symbionts in the deep terrestrial subsurface.</title>
        <authorList>
            <person name="Probst A.J."/>
            <person name="Ladd B."/>
            <person name="Jarett J.K."/>
            <person name="Geller-Mcgrath D.E."/>
            <person name="Sieber C.M."/>
            <person name="Emerson J.B."/>
            <person name="Anantharaman K."/>
            <person name="Thomas B.C."/>
            <person name="Malmstrom R."/>
            <person name="Stieglmeier M."/>
            <person name="Klingl A."/>
            <person name="Woyke T."/>
            <person name="Ryan C.M."/>
            <person name="Banfield J.F."/>
        </authorList>
    </citation>
    <scope>NUCLEOTIDE SEQUENCE [LARGE SCALE GENOMIC DNA]</scope>
    <source>
        <strain evidence="6">CG08_land_8_20_14_0_20_45_16</strain>
    </source>
</reference>
<keyword evidence="6" id="KW-0378">Hydrolase</keyword>
<dbReference type="GO" id="GO:0004519">
    <property type="term" value="F:endonuclease activity"/>
    <property type="evidence" value="ECO:0007669"/>
    <property type="project" value="UniProtKB-KW"/>
</dbReference>
<evidence type="ECO:0000259" key="5">
    <source>
        <dbReference type="SMART" id="SM00478"/>
    </source>
</evidence>
<evidence type="ECO:0000256" key="4">
    <source>
        <dbReference type="ARBA" id="ARBA00023014"/>
    </source>
</evidence>
<evidence type="ECO:0000313" key="7">
    <source>
        <dbReference type="Proteomes" id="UP000231343"/>
    </source>
</evidence>
<dbReference type="InterPro" id="IPR011257">
    <property type="entry name" value="DNA_glycosylase"/>
</dbReference>
<dbReference type="EMBL" id="PEYM01000070">
    <property type="protein sequence ID" value="PIS29848.1"/>
    <property type="molecule type" value="Genomic_DNA"/>
</dbReference>
<dbReference type="GO" id="GO:0046872">
    <property type="term" value="F:metal ion binding"/>
    <property type="evidence" value="ECO:0007669"/>
    <property type="project" value="UniProtKB-KW"/>
</dbReference>
<sequence length="218" mass="25484">MKQEAKLFKIYNKLLDYFGPQHWWPADSPFEVMVGAILTQSTNWGNVEKAIANLKRVKVLTPEKIVESREQSVERWIKPSGYFRQKARKLRAFAKFFLREYGGRLRAMRCEGVQTLREKLLAVHGIGPETADSILLYALNKPNFVVDAYTRRIGQRLGLFDFEDYHQIKEYFENNLPKRVRLYNEYHALLVALGKNFCRPRPLCQNCPLNGLGRCKKN</sequence>
<accession>A0A2H0XY20</accession>
<dbReference type="SUPFAM" id="SSF48150">
    <property type="entry name" value="DNA-glycosylase"/>
    <property type="match status" value="1"/>
</dbReference>
<gene>
    <name evidence="6" type="ORF">COT42_04180</name>
</gene>
<evidence type="ECO:0000256" key="3">
    <source>
        <dbReference type="ARBA" id="ARBA00023004"/>
    </source>
</evidence>
<dbReference type="GO" id="GO:0051539">
    <property type="term" value="F:4 iron, 4 sulfur cluster binding"/>
    <property type="evidence" value="ECO:0007669"/>
    <property type="project" value="UniProtKB-KW"/>
</dbReference>
<dbReference type="GO" id="GO:0006284">
    <property type="term" value="P:base-excision repair"/>
    <property type="evidence" value="ECO:0007669"/>
    <property type="project" value="InterPro"/>
</dbReference>
<dbReference type="Gene3D" id="1.10.1670.10">
    <property type="entry name" value="Helix-hairpin-Helix base-excision DNA repair enzymes (C-terminal)"/>
    <property type="match status" value="1"/>
</dbReference>
<keyword evidence="3" id="KW-0408">Iron</keyword>
<dbReference type="Gene3D" id="1.10.340.30">
    <property type="entry name" value="Hypothetical protein, domain 2"/>
    <property type="match status" value="1"/>
</dbReference>
<keyword evidence="6" id="KW-0540">Nuclease</keyword>
<keyword evidence="1" id="KW-0004">4Fe-4S</keyword>
<dbReference type="AlphaFoldDB" id="A0A2H0XY20"/>
<keyword evidence="4" id="KW-0411">Iron-sulfur</keyword>
<name>A0A2H0XY20_UNCSA</name>
<comment type="caution">
    <text evidence="6">The sequence shown here is derived from an EMBL/GenBank/DDBJ whole genome shotgun (WGS) entry which is preliminary data.</text>
</comment>
<dbReference type="InterPro" id="IPR023170">
    <property type="entry name" value="HhH_base_excis_C"/>
</dbReference>
<keyword evidence="2" id="KW-0479">Metal-binding</keyword>
<dbReference type="Proteomes" id="UP000231343">
    <property type="component" value="Unassembled WGS sequence"/>
</dbReference>
<proteinExistence type="predicted"/>
<dbReference type="PANTHER" id="PTHR10359">
    <property type="entry name" value="A/G-SPECIFIC ADENINE GLYCOSYLASE/ENDONUCLEASE III"/>
    <property type="match status" value="1"/>
</dbReference>
<dbReference type="InterPro" id="IPR003265">
    <property type="entry name" value="HhH-GPD_domain"/>
</dbReference>
<protein>
    <submittedName>
        <fullName evidence="6">Endonuclease</fullName>
    </submittedName>
</protein>
<dbReference type="PANTHER" id="PTHR10359:SF19">
    <property type="entry name" value="DNA REPAIR GLYCOSYLASE MJ1434-RELATED"/>
    <property type="match status" value="1"/>
</dbReference>
<evidence type="ECO:0000256" key="2">
    <source>
        <dbReference type="ARBA" id="ARBA00022723"/>
    </source>
</evidence>
<dbReference type="PIRSF" id="PIRSF001435">
    <property type="entry name" value="Nth"/>
    <property type="match status" value="1"/>
</dbReference>
<evidence type="ECO:0000313" key="6">
    <source>
        <dbReference type="EMBL" id="PIS29848.1"/>
    </source>
</evidence>
<feature type="domain" description="HhH-GPD" evidence="5">
    <location>
        <begin position="38"/>
        <end position="196"/>
    </location>
</feature>
<organism evidence="6 7">
    <name type="scientific">Candidatus Saganbacteria bacterium CG08_land_8_20_14_0_20_45_16</name>
    <dbReference type="NCBI Taxonomy" id="2014293"/>
    <lineage>
        <taxon>Bacteria</taxon>
        <taxon>Bacillati</taxon>
        <taxon>Saganbacteria</taxon>
    </lineage>
</organism>